<dbReference type="EMBL" id="CM042051">
    <property type="protein sequence ID" value="KAI3728160.1"/>
    <property type="molecule type" value="Genomic_DNA"/>
</dbReference>
<gene>
    <name evidence="1" type="ORF">L6452_16791</name>
</gene>
<name>A0ACB9C1S0_ARCLA</name>
<keyword evidence="2" id="KW-1185">Reference proteome</keyword>
<reference evidence="1 2" key="2">
    <citation type="journal article" date="2022" name="Mol. Ecol. Resour.">
        <title>The genomes of chicory, endive, great burdock and yacon provide insights into Asteraceae paleo-polyploidization history and plant inulin production.</title>
        <authorList>
            <person name="Fan W."/>
            <person name="Wang S."/>
            <person name="Wang H."/>
            <person name="Wang A."/>
            <person name="Jiang F."/>
            <person name="Liu H."/>
            <person name="Zhao H."/>
            <person name="Xu D."/>
            <person name="Zhang Y."/>
        </authorList>
    </citation>
    <scope>NUCLEOTIDE SEQUENCE [LARGE SCALE GENOMIC DNA]</scope>
    <source>
        <strain evidence="2">cv. Niubang</strain>
    </source>
</reference>
<accession>A0ACB9C1S0</accession>
<reference evidence="2" key="1">
    <citation type="journal article" date="2022" name="Mol. Ecol. Resour.">
        <title>The genomes of chicory, endive, great burdock and yacon provide insights into Asteraceae palaeo-polyploidization history and plant inulin production.</title>
        <authorList>
            <person name="Fan W."/>
            <person name="Wang S."/>
            <person name="Wang H."/>
            <person name="Wang A."/>
            <person name="Jiang F."/>
            <person name="Liu H."/>
            <person name="Zhao H."/>
            <person name="Xu D."/>
            <person name="Zhang Y."/>
        </authorList>
    </citation>
    <scope>NUCLEOTIDE SEQUENCE [LARGE SCALE GENOMIC DNA]</scope>
    <source>
        <strain evidence="2">cv. Niubang</strain>
    </source>
</reference>
<proteinExistence type="predicted"/>
<organism evidence="1 2">
    <name type="scientific">Arctium lappa</name>
    <name type="common">Greater burdock</name>
    <name type="synonym">Lappa major</name>
    <dbReference type="NCBI Taxonomy" id="4217"/>
    <lineage>
        <taxon>Eukaryota</taxon>
        <taxon>Viridiplantae</taxon>
        <taxon>Streptophyta</taxon>
        <taxon>Embryophyta</taxon>
        <taxon>Tracheophyta</taxon>
        <taxon>Spermatophyta</taxon>
        <taxon>Magnoliopsida</taxon>
        <taxon>eudicotyledons</taxon>
        <taxon>Gunneridae</taxon>
        <taxon>Pentapetalae</taxon>
        <taxon>asterids</taxon>
        <taxon>campanulids</taxon>
        <taxon>Asterales</taxon>
        <taxon>Asteraceae</taxon>
        <taxon>Carduoideae</taxon>
        <taxon>Cardueae</taxon>
        <taxon>Arctiinae</taxon>
        <taxon>Arctium</taxon>
    </lineage>
</organism>
<sequence length="143" mass="15938">MPQAEGGNHTRLSTVDSFVSTDPSTATAVLSPQSNQSWVSIVCLPISSDSSRHDMWHMHGSNSKAQSSKLCIAPLHFTMLYSPYLCALAPWYAPFSPAVPSSMVRRHPQNAPCHGSYQTPMFLPLQFRYHSAMMLYIHLQQSE</sequence>
<protein>
    <submittedName>
        <fullName evidence="1">Uncharacterized protein</fullName>
    </submittedName>
</protein>
<comment type="caution">
    <text evidence="1">The sequence shown here is derived from an EMBL/GenBank/DDBJ whole genome shotgun (WGS) entry which is preliminary data.</text>
</comment>
<evidence type="ECO:0000313" key="2">
    <source>
        <dbReference type="Proteomes" id="UP001055879"/>
    </source>
</evidence>
<dbReference type="Proteomes" id="UP001055879">
    <property type="component" value="Linkage Group LG05"/>
</dbReference>
<evidence type="ECO:0000313" key="1">
    <source>
        <dbReference type="EMBL" id="KAI3728160.1"/>
    </source>
</evidence>